<dbReference type="Proteomes" id="UP000037962">
    <property type="component" value="Unassembled WGS sequence"/>
</dbReference>
<dbReference type="KEGG" id="miz:BAB75_19320"/>
<dbReference type="EMBL" id="LJFO01000003">
    <property type="protein sequence ID" value="KPG14457.1"/>
    <property type="molecule type" value="Genomic_DNA"/>
</dbReference>
<evidence type="ECO:0000313" key="2">
    <source>
        <dbReference type="EMBL" id="KPG14457.1"/>
    </source>
</evidence>
<keyword evidence="1" id="KW-0732">Signal</keyword>
<dbReference type="GeneID" id="45766016"/>
<evidence type="ECO:0000313" key="4">
    <source>
        <dbReference type="Proteomes" id="UP000037843"/>
    </source>
</evidence>
<comment type="caution">
    <text evidence="2">The sequence shown here is derived from an EMBL/GenBank/DDBJ whole genome shotgun (WGS) entry which is preliminary data.</text>
</comment>
<name>A0A7V8RXH2_9MYCO</name>
<feature type="chain" id="PRO_5031531909" description="DUF732 domain-containing protein" evidence="1">
    <location>
        <begin position="46"/>
        <end position="128"/>
    </location>
</feature>
<accession>A0A7V8RXH2</accession>
<keyword evidence="5" id="KW-1185">Reference proteome</keyword>
<evidence type="ECO:0000256" key="1">
    <source>
        <dbReference type="SAM" id="SignalP"/>
    </source>
</evidence>
<dbReference type="Proteomes" id="UP000037843">
    <property type="component" value="Unassembled WGS sequence"/>
</dbReference>
<proteinExistence type="predicted"/>
<protein>
    <recommendedName>
        <fullName evidence="6">DUF732 domain-containing protein</fullName>
    </recommendedName>
</protein>
<sequence length="128" mass="13991">MTQHIPSRPRVRRRRRVSGYDKITVALAAIAALAAMLLASPPSHADPVTDDFVATSGWRVCNELDAQPTFGGIRYSYRALLARGYSLDQSSQIIVGSVSVWCKRHAPLLKSYIDTYTSTPQQSGGRAA</sequence>
<organism evidence="2 4">
    <name type="scientific">Mycobacteroides immunogenum</name>
    <dbReference type="NCBI Taxonomy" id="83262"/>
    <lineage>
        <taxon>Bacteria</taxon>
        <taxon>Bacillati</taxon>
        <taxon>Actinomycetota</taxon>
        <taxon>Actinomycetes</taxon>
        <taxon>Mycobacteriales</taxon>
        <taxon>Mycobacteriaceae</taxon>
        <taxon>Mycobacteroides</taxon>
    </lineage>
</organism>
<dbReference type="EMBL" id="LJFS01000012">
    <property type="protein sequence ID" value="KPG34035.1"/>
    <property type="molecule type" value="Genomic_DNA"/>
</dbReference>
<dbReference type="AlphaFoldDB" id="A0A7V8RXH2"/>
<gene>
    <name evidence="2" type="ORF">AN908_07965</name>
    <name evidence="3" type="ORF">AN912_11820</name>
</gene>
<evidence type="ECO:0008006" key="6">
    <source>
        <dbReference type="Google" id="ProtNLM"/>
    </source>
</evidence>
<dbReference type="RefSeq" id="WP_043077787.1">
    <property type="nucleotide sequence ID" value="NZ_CP011530.1"/>
</dbReference>
<feature type="signal peptide" evidence="1">
    <location>
        <begin position="1"/>
        <end position="45"/>
    </location>
</feature>
<reference evidence="4 5" key="1">
    <citation type="submission" date="2015-09" db="EMBL/GenBank/DDBJ databases">
        <title>Genome Sequences of Mycobacterium immunogenum Isolates, Recuperated from a Chloraminated Drinking Water Distribution System Simulator Subjected to Episodes of Nitrification.</title>
        <authorList>
            <person name="Gomez-Alvarez V."/>
            <person name="Revetta R.P."/>
        </authorList>
    </citation>
    <scope>NUCLEOTIDE SEQUENCE [LARGE SCALE GENOMIC DNA]</scope>
    <source>
        <strain evidence="2 4">H008</strain>
        <strain evidence="3 5">H076</strain>
    </source>
</reference>
<evidence type="ECO:0000313" key="5">
    <source>
        <dbReference type="Proteomes" id="UP000037962"/>
    </source>
</evidence>
<evidence type="ECO:0000313" key="3">
    <source>
        <dbReference type="EMBL" id="KPG34035.1"/>
    </source>
</evidence>